<comment type="caution">
    <text evidence="2">The sequence shown here is derived from an EMBL/GenBank/DDBJ whole genome shotgun (WGS) entry which is preliminary data.</text>
</comment>
<proteinExistence type="predicted"/>
<reference evidence="2 3" key="1">
    <citation type="submission" date="2017-10" db="EMBL/GenBank/DDBJ databases">
        <authorList>
            <consortium name="Urmite Genomes"/>
        </authorList>
    </citation>
    <scope>NUCLEOTIDE SEQUENCE [LARGE SCALE GENOMIC DNA]</scope>
    <source>
        <strain evidence="2 3">FB-527</strain>
    </source>
</reference>
<dbReference type="InterPro" id="IPR038332">
    <property type="entry name" value="PPE_sf"/>
</dbReference>
<organism evidence="2 3">
    <name type="scientific">Mycobacterium simulans</name>
    <dbReference type="NCBI Taxonomy" id="627089"/>
    <lineage>
        <taxon>Bacteria</taxon>
        <taxon>Bacillati</taxon>
        <taxon>Actinomycetota</taxon>
        <taxon>Actinomycetes</taxon>
        <taxon>Mycobacteriales</taxon>
        <taxon>Mycobacteriaceae</taxon>
        <taxon>Mycobacterium</taxon>
    </lineage>
</organism>
<sequence length="295" mass="28642">MSSFVTVSLEALVAASTDLSGTGQAIAATNATAPALATQPLTAAHDEVSMAISVLFGAFGQEYQELSAQATFHQQLAQALRGSAGAYGTAEALSATPLQTVEQQVLDLVDAPINALLGRRLIGDGANATTPGGAGGADWISFGSGGAGAPGAAGQTGGAGDSAGLWGNGGAGGLGATGRACGNGAWLLGVGGAGGAAGAGAGSDRAGGSAGLLRCGGAGGAGMACGNGGAGGNGKAGGAGDTGVTRSVVLDQFRSRKFVQALAHSRPWPRRSHRRQHCHARVLHSAAKERLNYRL</sequence>
<accession>A0A7Z7N942</accession>
<keyword evidence="3" id="KW-1185">Reference proteome</keyword>
<dbReference type="SUPFAM" id="SSF140459">
    <property type="entry name" value="PE/PPE dimer-like"/>
    <property type="match status" value="1"/>
</dbReference>
<feature type="domain" description="PE" evidence="1">
    <location>
        <begin position="5"/>
        <end position="92"/>
    </location>
</feature>
<name>A0A7Z7N942_9MYCO</name>
<dbReference type="Proteomes" id="UP000554965">
    <property type="component" value="Unassembled WGS sequence"/>
</dbReference>
<gene>
    <name evidence="2" type="ORF">MSIMFB_01758</name>
</gene>
<evidence type="ECO:0000259" key="1">
    <source>
        <dbReference type="Pfam" id="PF00934"/>
    </source>
</evidence>
<dbReference type="Pfam" id="PF00934">
    <property type="entry name" value="PE"/>
    <property type="match status" value="1"/>
</dbReference>
<evidence type="ECO:0000313" key="3">
    <source>
        <dbReference type="Proteomes" id="UP000554965"/>
    </source>
</evidence>
<dbReference type="InterPro" id="IPR000084">
    <property type="entry name" value="PE-PGRS_N"/>
</dbReference>
<dbReference type="Gene3D" id="1.10.287.850">
    <property type="entry name" value="HP0062-like domain"/>
    <property type="match status" value="1"/>
</dbReference>
<dbReference type="AlphaFoldDB" id="A0A7Z7N942"/>
<evidence type="ECO:0000313" key="2">
    <source>
        <dbReference type="EMBL" id="SOJ54259.1"/>
    </source>
</evidence>
<dbReference type="EMBL" id="OCTY01000002">
    <property type="protein sequence ID" value="SOJ54259.1"/>
    <property type="molecule type" value="Genomic_DNA"/>
</dbReference>
<dbReference type="RefSeq" id="WP_390632524.1">
    <property type="nucleotide sequence ID" value="NZ_OCTY01000002.1"/>
</dbReference>
<protein>
    <submittedName>
        <fullName evidence="2">Putative PE-PGRS family protein PE_PGRS54</fullName>
    </submittedName>
</protein>